<evidence type="ECO:0008006" key="3">
    <source>
        <dbReference type="Google" id="ProtNLM"/>
    </source>
</evidence>
<organism evidence="1 2">
    <name type="scientific">Meganyctiphanes norvegica</name>
    <name type="common">Northern krill</name>
    <name type="synonym">Thysanopoda norvegica</name>
    <dbReference type="NCBI Taxonomy" id="48144"/>
    <lineage>
        <taxon>Eukaryota</taxon>
        <taxon>Metazoa</taxon>
        <taxon>Ecdysozoa</taxon>
        <taxon>Arthropoda</taxon>
        <taxon>Crustacea</taxon>
        <taxon>Multicrustacea</taxon>
        <taxon>Malacostraca</taxon>
        <taxon>Eumalacostraca</taxon>
        <taxon>Eucarida</taxon>
        <taxon>Euphausiacea</taxon>
        <taxon>Euphausiidae</taxon>
        <taxon>Meganyctiphanes</taxon>
    </lineage>
</organism>
<dbReference type="AlphaFoldDB" id="A0AAV2RLS4"/>
<dbReference type="EMBL" id="CAXKWB010023409">
    <property type="protein sequence ID" value="CAL4125249.1"/>
    <property type="molecule type" value="Genomic_DNA"/>
</dbReference>
<protein>
    <recommendedName>
        <fullName evidence="3">SGNH hydrolase-type esterase domain-containing protein</fullName>
    </recommendedName>
</protein>
<name>A0AAV2RLS4_MEGNR</name>
<evidence type="ECO:0000313" key="1">
    <source>
        <dbReference type="EMBL" id="CAL4125249.1"/>
    </source>
</evidence>
<dbReference type="InterPro" id="IPR036514">
    <property type="entry name" value="SGNH_hydro_sf"/>
</dbReference>
<evidence type="ECO:0000313" key="2">
    <source>
        <dbReference type="Proteomes" id="UP001497623"/>
    </source>
</evidence>
<comment type="caution">
    <text evidence="1">The sequence shown here is derived from an EMBL/GenBank/DDBJ whole genome shotgun (WGS) entry which is preliminary data.</text>
</comment>
<keyword evidence="2" id="KW-1185">Reference proteome</keyword>
<accession>A0AAV2RLS4</accession>
<dbReference type="Proteomes" id="UP001497623">
    <property type="component" value="Unassembled WGS sequence"/>
</dbReference>
<dbReference type="SUPFAM" id="SSF52266">
    <property type="entry name" value="SGNH hydrolase"/>
    <property type="match status" value="1"/>
</dbReference>
<dbReference type="Gene3D" id="3.40.50.1110">
    <property type="entry name" value="SGNH hydrolase"/>
    <property type="match status" value="1"/>
</dbReference>
<reference evidence="1 2" key="1">
    <citation type="submission" date="2024-05" db="EMBL/GenBank/DDBJ databases">
        <authorList>
            <person name="Wallberg A."/>
        </authorList>
    </citation>
    <scope>NUCLEOTIDE SEQUENCE [LARGE SCALE GENOMIC DNA]</scope>
</reference>
<gene>
    <name evidence="1" type="ORF">MNOR_LOCUS25015</name>
</gene>
<sequence>MELNNIKLAMVGHSLLTHFPLDSLPPALQPLLTINAPNMLPFYVDGHYKKLMDHRPRLNTVIFIIGGNDIDTQVHTTEHLRDISHAFMRTAIILVQKGIKPFFLPIQPRTSPKYTTKDRYIAVADKINHSLSEFFIRQLHYCALIDCQFGERSLRRDGIHFTQADYSMLTSEIVEHLTHHLDSSLPPLPQLPLEKNEAFLAREKVKNGKDFSDHCLGCNCQDMGISIGTQTGEDEQ</sequence>
<proteinExistence type="predicted"/>